<proteinExistence type="predicted"/>
<dbReference type="EMBL" id="QPFP01000100">
    <property type="protein sequence ID" value="TEB21876.1"/>
    <property type="molecule type" value="Genomic_DNA"/>
</dbReference>
<accession>A0A4Y7SJ32</accession>
<organism evidence="1 2">
    <name type="scientific">Coprinellus micaceus</name>
    <name type="common">Glistening ink-cap mushroom</name>
    <name type="synonym">Coprinus micaceus</name>
    <dbReference type="NCBI Taxonomy" id="71717"/>
    <lineage>
        <taxon>Eukaryota</taxon>
        <taxon>Fungi</taxon>
        <taxon>Dikarya</taxon>
        <taxon>Basidiomycota</taxon>
        <taxon>Agaricomycotina</taxon>
        <taxon>Agaricomycetes</taxon>
        <taxon>Agaricomycetidae</taxon>
        <taxon>Agaricales</taxon>
        <taxon>Agaricineae</taxon>
        <taxon>Psathyrellaceae</taxon>
        <taxon>Coprinellus</taxon>
    </lineage>
</organism>
<evidence type="ECO:0000313" key="2">
    <source>
        <dbReference type="Proteomes" id="UP000298030"/>
    </source>
</evidence>
<dbReference type="Proteomes" id="UP000298030">
    <property type="component" value="Unassembled WGS sequence"/>
</dbReference>
<protein>
    <submittedName>
        <fullName evidence="1">Uncharacterized protein</fullName>
    </submittedName>
</protein>
<evidence type="ECO:0000313" key="1">
    <source>
        <dbReference type="EMBL" id="TEB21876.1"/>
    </source>
</evidence>
<reference evidence="1 2" key="1">
    <citation type="journal article" date="2019" name="Nat. Ecol. Evol.">
        <title>Megaphylogeny resolves global patterns of mushroom evolution.</title>
        <authorList>
            <person name="Varga T."/>
            <person name="Krizsan K."/>
            <person name="Foldi C."/>
            <person name="Dima B."/>
            <person name="Sanchez-Garcia M."/>
            <person name="Sanchez-Ramirez S."/>
            <person name="Szollosi G.J."/>
            <person name="Szarkandi J.G."/>
            <person name="Papp V."/>
            <person name="Albert L."/>
            <person name="Andreopoulos W."/>
            <person name="Angelini C."/>
            <person name="Antonin V."/>
            <person name="Barry K.W."/>
            <person name="Bougher N.L."/>
            <person name="Buchanan P."/>
            <person name="Buyck B."/>
            <person name="Bense V."/>
            <person name="Catcheside P."/>
            <person name="Chovatia M."/>
            <person name="Cooper J."/>
            <person name="Damon W."/>
            <person name="Desjardin D."/>
            <person name="Finy P."/>
            <person name="Geml J."/>
            <person name="Haridas S."/>
            <person name="Hughes K."/>
            <person name="Justo A."/>
            <person name="Karasinski D."/>
            <person name="Kautmanova I."/>
            <person name="Kiss B."/>
            <person name="Kocsube S."/>
            <person name="Kotiranta H."/>
            <person name="LaButti K.M."/>
            <person name="Lechner B.E."/>
            <person name="Liimatainen K."/>
            <person name="Lipzen A."/>
            <person name="Lukacs Z."/>
            <person name="Mihaltcheva S."/>
            <person name="Morgado L.N."/>
            <person name="Niskanen T."/>
            <person name="Noordeloos M.E."/>
            <person name="Ohm R.A."/>
            <person name="Ortiz-Santana B."/>
            <person name="Ovrebo C."/>
            <person name="Racz N."/>
            <person name="Riley R."/>
            <person name="Savchenko A."/>
            <person name="Shiryaev A."/>
            <person name="Soop K."/>
            <person name="Spirin V."/>
            <person name="Szebenyi C."/>
            <person name="Tomsovsky M."/>
            <person name="Tulloss R.E."/>
            <person name="Uehling J."/>
            <person name="Grigoriev I.V."/>
            <person name="Vagvolgyi C."/>
            <person name="Papp T."/>
            <person name="Martin F.M."/>
            <person name="Miettinen O."/>
            <person name="Hibbett D.S."/>
            <person name="Nagy L.G."/>
        </authorList>
    </citation>
    <scope>NUCLEOTIDE SEQUENCE [LARGE SCALE GENOMIC DNA]</scope>
    <source>
        <strain evidence="1 2">FP101781</strain>
    </source>
</reference>
<gene>
    <name evidence="1" type="ORF">FA13DRAFT_1819227</name>
</gene>
<name>A0A4Y7SJ32_COPMI</name>
<keyword evidence="2" id="KW-1185">Reference proteome</keyword>
<sequence length="199" mass="21666">MTPTFPSEDILVADLFSESVTNNLPRNTYWCIVEDPGICVCDLSSRFPDSHPLLVASGLPTELWIEIVLDLDAQDVSALALVGSLSDAPATTKSLRPTVPSREWGLRRIDVSLTEEYLVPGGRYLVKLASEDRNQSASMKKALVRECQRGEPTVAVSYPFDVTTSPPEVWVTTDVSILDDATLRVAVAYTNGAIPGQTL</sequence>
<dbReference type="AlphaFoldDB" id="A0A4Y7SJ32"/>
<dbReference type="OrthoDB" id="3229878at2759"/>
<comment type="caution">
    <text evidence="1">The sequence shown here is derived from an EMBL/GenBank/DDBJ whole genome shotgun (WGS) entry which is preliminary data.</text>
</comment>